<reference evidence="2" key="1">
    <citation type="submission" date="2012-05" db="EMBL/GenBank/DDBJ databases">
        <authorList>
            <person name="Han B."/>
            <person name="Lu Y."/>
            <person name="Feng Q."/>
            <person name="Zhao Q."/>
            <person name="Lu T.T."/>
            <person name="Li Y."/>
            <person name="Liu K.Y."/>
            <person name="Huang X.H."/>
            <person name="Fan D.L."/>
            <person name="Weng Q.J."/>
            <person name="Zhang L."/>
            <person name="Lu Y.Q."/>
            <person name="Guo Y.L."/>
            <person name="Li W.J."/>
            <person name="Zhou C.C."/>
            <person name="Lu H.Y."/>
            <person name="Huang T."/>
            <person name="Zhu C.R."/>
            <person name="Zhao Y."/>
            <person name="Hu T."/>
            <person name="Yao N."/>
        </authorList>
    </citation>
    <scope>NUCLEOTIDE SEQUENCE</scope>
</reference>
<feature type="region of interest" description="Disordered" evidence="1">
    <location>
        <begin position="65"/>
        <end position="84"/>
    </location>
</feature>
<dbReference type="EMBL" id="FO203441">
    <property type="protein sequence ID" value="CCI55373.1"/>
    <property type="molecule type" value="Genomic_DNA"/>
</dbReference>
<evidence type="ECO:0000313" key="2">
    <source>
        <dbReference type="EMBL" id="CCI55373.1"/>
    </source>
</evidence>
<protein>
    <submittedName>
        <fullName evidence="2">PH01B035L11.18 protein</fullName>
    </submittedName>
</protein>
<dbReference type="AlphaFoldDB" id="L0P3U8"/>
<feature type="region of interest" description="Disordered" evidence="1">
    <location>
        <begin position="1"/>
        <end position="46"/>
    </location>
</feature>
<name>L0P3U8_PHYED</name>
<accession>L0P3U8</accession>
<evidence type="ECO:0000256" key="1">
    <source>
        <dbReference type="SAM" id="MobiDB-lite"/>
    </source>
</evidence>
<gene>
    <name evidence="2" type="primary">PH01B035L11.18</name>
</gene>
<organism evidence="2">
    <name type="scientific">Phyllostachys edulis</name>
    <name type="common">Tortoise shell bamboo</name>
    <name type="synonym">Bambusa edulis</name>
    <dbReference type="NCBI Taxonomy" id="38705"/>
    <lineage>
        <taxon>Eukaryota</taxon>
        <taxon>Viridiplantae</taxon>
        <taxon>Streptophyta</taxon>
        <taxon>Embryophyta</taxon>
        <taxon>Tracheophyta</taxon>
        <taxon>Spermatophyta</taxon>
        <taxon>Magnoliopsida</taxon>
        <taxon>Liliopsida</taxon>
        <taxon>Poales</taxon>
        <taxon>Poaceae</taxon>
        <taxon>BOP clade</taxon>
        <taxon>Bambusoideae</taxon>
        <taxon>Arundinarodae</taxon>
        <taxon>Arundinarieae</taxon>
        <taxon>Arundinariinae</taxon>
        <taxon>Phyllostachys</taxon>
    </lineage>
</organism>
<proteinExistence type="predicted"/>
<feature type="compositionally biased region" description="Basic and acidic residues" evidence="1">
    <location>
        <begin position="1"/>
        <end position="24"/>
    </location>
</feature>
<sequence length="138" mass="15071">MTWVERKELHDGGRNDDEAWRPETRGSGLRANYSNRSERGGSWVGKRDEGGLLRLFIAWRRGGESLRDSEGCGAGASGTRRSWDEAKGEGAGVKRSRYGERWVINAYVAEGKRGRIRAGAMTFVAAVTHASAGGMGKL</sequence>